<dbReference type="Proteomes" id="UP000002051">
    <property type="component" value="Unassembled WGS sequence"/>
</dbReference>
<protein>
    <submittedName>
        <fullName evidence="1 2">Uncharacterized protein</fullName>
    </submittedName>
</protein>
<accession>A0A072TYH9</accession>
<reference evidence="2" key="3">
    <citation type="submission" date="2015-04" db="UniProtKB">
        <authorList>
            <consortium name="EnsemblPlants"/>
        </authorList>
    </citation>
    <scope>IDENTIFICATION</scope>
    <source>
        <strain evidence="2">cv. Jemalong A17</strain>
    </source>
</reference>
<keyword evidence="3" id="KW-1185">Reference proteome</keyword>
<dbReference type="EnsemblPlants" id="KEH22482">
    <property type="protein sequence ID" value="KEH22482"/>
    <property type="gene ID" value="MTR_7g451290"/>
</dbReference>
<name>A0A072TYH9_MEDTR</name>
<reference evidence="1 3" key="2">
    <citation type="journal article" date="2014" name="BMC Genomics">
        <title>An improved genome release (version Mt4.0) for the model legume Medicago truncatula.</title>
        <authorList>
            <person name="Tang H."/>
            <person name="Krishnakumar V."/>
            <person name="Bidwell S."/>
            <person name="Rosen B."/>
            <person name="Chan A."/>
            <person name="Zhou S."/>
            <person name="Gentzbittel L."/>
            <person name="Childs K.L."/>
            <person name="Yandell M."/>
            <person name="Gundlach H."/>
            <person name="Mayer K.F."/>
            <person name="Schwartz D.C."/>
            <person name="Town C.D."/>
        </authorList>
    </citation>
    <scope>GENOME REANNOTATION</scope>
    <source>
        <strain evidence="1">A17</strain>
        <strain evidence="2 3">cv. Jemalong A17</strain>
    </source>
</reference>
<reference evidence="1 3" key="1">
    <citation type="journal article" date="2011" name="Nature">
        <title>The Medicago genome provides insight into the evolution of rhizobial symbioses.</title>
        <authorList>
            <person name="Young N.D."/>
            <person name="Debelle F."/>
            <person name="Oldroyd G.E."/>
            <person name="Geurts R."/>
            <person name="Cannon S.B."/>
            <person name="Udvardi M.K."/>
            <person name="Benedito V.A."/>
            <person name="Mayer K.F."/>
            <person name="Gouzy J."/>
            <person name="Schoof H."/>
            <person name="Van de Peer Y."/>
            <person name="Proost S."/>
            <person name="Cook D.R."/>
            <person name="Meyers B.C."/>
            <person name="Spannagl M."/>
            <person name="Cheung F."/>
            <person name="De Mita S."/>
            <person name="Krishnakumar V."/>
            <person name="Gundlach H."/>
            <person name="Zhou S."/>
            <person name="Mudge J."/>
            <person name="Bharti A.K."/>
            <person name="Murray J.D."/>
            <person name="Naoumkina M.A."/>
            <person name="Rosen B."/>
            <person name="Silverstein K.A."/>
            <person name="Tang H."/>
            <person name="Rombauts S."/>
            <person name="Zhao P.X."/>
            <person name="Zhou P."/>
            <person name="Barbe V."/>
            <person name="Bardou P."/>
            <person name="Bechner M."/>
            <person name="Bellec A."/>
            <person name="Berger A."/>
            <person name="Berges H."/>
            <person name="Bidwell S."/>
            <person name="Bisseling T."/>
            <person name="Choisne N."/>
            <person name="Couloux A."/>
            <person name="Denny R."/>
            <person name="Deshpande S."/>
            <person name="Dai X."/>
            <person name="Doyle J.J."/>
            <person name="Dudez A.M."/>
            <person name="Farmer A.D."/>
            <person name="Fouteau S."/>
            <person name="Franken C."/>
            <person name="Gibelin C."/>
            <person name="Gish J."/>
            <person name="Goldstein S."/>
            <person name="Gonzalez A.J."/>
            <person name="Green P.J."/>
            <person name="Hallab A."/>
            <person name="Hartog M."/>
            <person name="Hua A."/>
            <person name="Humphray S.J."/>
            <person name="Jeong D.H."/>
            <person name="Jing Y."/>
            <person name="Jocker A."/>
            <person name="Kenton S.M."/>
            <person name="Kim D.J."/>
            <person name="Klee K."/>
            <person name="Lai H."/>
            <person name="Lang C."/>
            <person name="Lin S."/>
            <person name="Macmil S.L."/>
            <person name="Magdelenat G."/>
            <person name="Matthews L."/>
            <person name="McCorrison J."/>
            <person name="Monaghan E.L."/>
            <person name="Mun J.H."/>
            <person name="Najar F.Z."/>
            <person name="Nicholson C."/>
            <person name="Noirot C."/>
            <person name="O'Bleness M."/>
            <person name="Paule C.R."/>
            <person name="Poulain J."/>
            <person name="Prion F."/>
            <person name="Qin B."/>
            <person name="Qu C."/>
            <person name="Retzel E.F."/>
            <person name="Riddle C."/>
            <person name="Sallet E."/>
            <person name="Samain S."/>
            <person name="Samson N."/>
            <person name="Sanders I."/>
            <person name="Saurat O."/>
            <person name="Scarpelli C."/>
            <person name="Schiex T."/>
            <person name="Segurens B."/>
            <person name="Severin A.J."/>
            <person name="Sherrier D.J."/>
            <person name="Shi R."/>
            <person name="Sims S."/>
            <person name="Singer S.R."/>
            <person name="Sinharoy S."/>
            <person name="Sterck L."/>
            <person name="Viollet A."/>
            <person name="Wang B.B."/>
            <person name="Wang K."/>
            <person name="Wang M."/>
            <person name="Wang X."/>
            <person name="Warfsmann J."/>
            <person name="Weissenbach J."/>
            <person name="White D.D."/>
            <person name="White J.D."/>
            <person name="Wiley G.B."/>
            <person name="Wincker P."/>
            <person name="Xing Y."/>
            <person name="Yang L."/>
            <person name="Yao Z."/>
            <person name="Ying F."/>
            <person name="Zhai J."/>
            <person name="Zhou L."/>
            <person name="Zuber A."/>
            <person name="Denarie J."/>
            <person name="Dixon R.A."/>
            <person name="May G.D."/>
            <person name="Schwartz D.C."/>
            <person name="Rogers J."/>
            <person name="Quetier F."/>
            <person name="Town C.D."/>
            <person name="Roe B.A."/>
        </authorList>
    </citation>
    <scope>NUCLEOTIDE SEQUENCE [LARGE SCALE GENOMIC DNA]</scope>
    <source>
        <strain evidence="1">A17</strain>
        <strain evidence="2 3">cv. Jemalong A17</strain>
    </source>
</reference>
<evidence type="ECO:0000313" key="1">
    <source>
        <dbReference type="EMBL" id="KEH22482.1"/>
    </source>
</evidence>
<dbReference type="HOGENOM" id="CLU_2100539_0_0_1"/>
<dbReference type="AlphaFoldDB" id="A0A072TYH9"/>
<proteinExistence type="predicted"/>
<dbReference type="EMBL" id="CM001223">
    <property type="protein sequence ID" value="KEH22482.1"/>
    <property type="molecule type" value="Genomic_DNA"/>
</dbReference>
<evidence type="ECO:0000313" key="3">
    <source>
        <dbReference type="Proteomes" id="UP000002051"/>
    </source>
</evidence>
<sequence>MSMNLVLQYVDGNLELRGDEDRVITRVKEITKYFHGDVSKEDNPLGVSFSHHLCDHARQLYNLRKNCCFNESLVAYYLEQEPHPSSSKSLNQLNHLFQRFSLLIVTITKPGRFKFY</sequence>
<organism evidence="1 3">
    <name type="scientific">Medicago truncatula</name>
    <name type="common">Barrel medic</name>
    <name type="synonym">Medicago tribuloides</name>
    <dbReference type="NCBI Taxonomy" id="3880"/>
    <lineage>
        <taxon>Eukaryota</taxon>
        <taxon>Viridiplantae</taxon>
        <taxon>Streptophyta</taxon>
        <taxon>Embryophyta</taxon>
        <taxon>Tracheophyta</taxon>
        <taxon>Spermatophyta</taxon>
        <taxon>Magnoliopsida</taxon>
        <taxon>eudicotyledons</taxon>
        <taxon>Gunneridae</taxon>
        <taxon>Pentapetalae</taxon>
        <taxon>rosids</taxon>
        <taxon>fabids</taxon>
        <taxon>Fabales</taxon>
        <taxon>Fabaceae</taxon>
        <taxon>Papilionoideae</taxon>
        <taxon>50 kb inversion clade</taxon>
        <taxon>NPAAA clade</taxon>
        <taxon>Hologalegina</taxon>
        <taxon>IRL clade</taxon>
        <taxon>Trifolieae</taxon>
        <taxon>Medicago</taxon>
    </lineage>
</organism>
<evidence type="ECO:0000313" key="2">
    <source>
        <dbReference type="EnsemblPlants" id="KEH22482"/>
    </source>
</evidence>
<gene>
    <name evidence="1" type="ordered locus">MTR_7g451290</name>
</gene>